<protein>
    <submittedName>
        <fullName evidence="1">Uncharacterized protein</fullName>
    </submittedName>
</protein>
<name>A0ABW3BZ93_9FLAO</name>
<organism evidence="1 2">
    <name type="scientific">Mariniflexile aquimaris</name>
    <dbReference type="NCBI Taxonomy" id="881009"/>
    <lineage>
        <taxon>Bacteria</taxon>
        <taxon>Pseudomonadati</taxon>
        <taxon>Bacteroidota</taxon>
        <taxon>Flavobacteriia</taxon>
        <taxon>Flavobacteriales</taxon>
        <taxon>Flavobacteriaceae</taxon>
        <taxon>Mariniflexile</taxon>
    </lineage>
</organism>
<keyword evidence="2" id="KW-1185">Reference proteome</keyword>
<proteinExistence type="predicted"/>
<accession>A0ABW3BZ93</accession>
<dbReference type="Proteomes" id="UP001597011">
    <property type="component" value="Unassembled WGS sequence"/>
</dbReference>
<comment type="caution">
    <text evidence="1">The sequence shown here is derived from an EMBL/GenBank/DDBJ whole genome shotgun (WGS) entry which is preliminary data.</text>
</comment>
<sequence length="191" mass="22198">MNKIIFIIILSLGFSKFTFSQQKELVSVNYIPTEFVKTLLRENDSLKITFDKTKEKLTKEQIEGIFLKTKNKEYDIKKTRIALELTSLLGDNWSFDETLKPENTLNFKTIEEFEKFNNSIPTSKSVSFENDGSLIRKETTFKNGSKEIIEKDKNGNFIKKIIDENGIETIEKIKDISEIKITKPKVEIIEE</sequence>
<gene>
    <name evidence="1" type="ORF">ACFQ0I_16885</name>
</gene>
<reference evidence="2" key="1">
    <citation type="journal article" date="2019" name="Int. J. Syst. Evol. Microbiol.">
        <title>The Global Catalogue of Microorganisms (GCM) 10K type strain sequencing project: providing services to taxonomists for standard genome sequencing and annotation.</title>
        <authorList>
            <consortium name="The Broad Institute Genomics Platform"/>
            <consortium name="The Broad Institute Genome Sequencing Center for Infectious Disease"/>
            <person name="Wu L."/>
            <person name="Ma J."/>
        </authorList>
    </citation>
    <scope>NUCLEOTIDE SEQUENCE [LARGE SCALE GENOMIC DNA]</scope>
    <source>
        <strain evidence="2">CCUG 60529</strain>
    </source>
</reference>
<dbReference type="EMBL" id="JBHTIB010000038">
    <property type="protein sequence ID" value="MFD0837457.1"/>
    <property type="molecule type" value="Genomic_DNA"/>
</dbReference>
<evidence type="ECO:0000313" key="2">
    <source>
        <dbReference type="Proteomes" id="UP001597011"/>
    </source>
</evidence>
<evidence type="ECO:0000313" key="1">
    <source>
        <dbReference type="EMBL" id="MFD0837457.1"/>
    </source>
</evidence>
<dbReference type="RefSeq" id="WP_379944166.1">
    <property type="nucleotide sequence ID" value="NZ_JBHTIB010000038.1"/>
</dbReference>